<dbReference type="SUPFAM" id="SSF54637">
    <property type="entry name" value="Thioesterase/thiol ester dehydrase-isomerase"/>
    <property type="match status" value="1"/>
</dbReference>
<dbReference type="Pfam" id="PF13279">
    <property type="entry name" value="4HBT_2"/>
    <property type="match status" value="1"/>
</dbReference>
<dbReference type="EMBL" id="CP042817">
    <property type="protein sequence ID" value="QEJ96793.1"/>
    <property type="molecule type" value="Genomic_DNA"/>
</dbReference>
<accession>A0A0B7H1H2</accession>
<name>A0A0B7H1H2_TREPH</name>
<dbReference type="GeneID" id="57751883"/>
<dbReference type="Proteomes" id="UP000323594">
    <property type="component" value="Chromosome"/>
</dbReference>
<keyword evidence="7" id="KW-1185">Reference proteome</keyword>
<dbReference type="EMBL" id="CP042817">
    <property type="protein sequence ID" value="QEJ96722.1"/>
    <property type="molecule type" value="Genomic_DNA"/>
</dbReference>
<gene>
    <name evidence="4" type="ORF">FUT82_00995</name>
    <name evidence="5" type="ORF">FUT82_01535</name>
    <name evidence="6" type="ORF">FUT82_02050</name>
    <name evidence="3" type="ORF">TPHV1_50076</name>
</gene>
<evidence type="ECO:0000256" key="1">
    <source>
        <dbReference type="ARBA" id="ARBA00005953"/>
    </source>
</evidence>
<organism evidence="3 7">
    <name type="scientific">Treponema phagedenis</name>
    <dbReference type="NCBI Taxonomy" id="162"/>
    <lineage>
        <taxon>Bacteria</taxon>
        <taxon>Pseudomonadati</taxon>
        <taxon>Spirochaetota</taxon>
        <taxon>Spirochaetia</taxon>
        <taxon>Spirochaetales</taxon>
        <taxon>Treponemataceae</taxon>
        <taxon>Treponema</taxon>
    </lineage>
</organism>
<dbReference type="AlphaFoldDB" id="A0A0B7H1H2"/>
<evidence type="ECO:0000313" key="3">
    <source>
        <dbReference type="EMBL" id="CEM62816.1"/>
    </source>
</evidence>
<evidence type="ECO:0000313" key="5">
    <source>
        <dbReference type="EMBL" id="QEJ96793.1"/>
    </source>
</evidence>
<reference evidence="4 8" key="3">
    <citation type="submission" date="2019-08" db="EMBL/GenBank/DDBJ databases">
        <authorList>
            <person name="Kuhnert P."/>
        </authorList>
    </citation>
    <scope>NUCLEOTIDE SEQUENCE [LARGE SCALE GENOMIC DNA]</scope>
    <source>
        <strain evidence="4 8">B36.5</strain>
    </source>
</reference>
<dbReference type="EMBL" id="CP042817">
    <property type="protein sequence ID" value="QEJ96882.1"/>
    <property type="molecule type" value="Genomic_DNA"/>
</dbReference>
<dbReference type="Proteomes" id="UP000042527">
    <property type="component" value="Unassembled WGS sequence"/>
</dbReference>
<dbReference type="EMBL" id="CDNC01000045">
    <property type="protein sequence ID" value="CEM62816.1"/>
    <property type="molecule type" value="Genomic_DNA"/>
</dbReference>
<dbReference type="InterPro" id="IPR050563">
    <property type="entry name" value="4-hydroxybenzoyl-CoA_TE"/>
</dbReference>
<reference evidence="3" key="1">
    <citation type="submission" date="2015-01" db="EMBL/GenBank/DDBJ databases">
        <authorList>
            <person name="Xiang T."/>
            <person name="Song Y."/>
            <person name="Huang L."/>
            <person name="Wang B."/>
            <person name="Wu P."/>
        </authorList>
    </citation>
    <scope>NUCLEOTIDE SEQUENCE [LARGE SCALE GENOMIC DNA]</scope>
    <source>
        <strain evidence="3">V1</strain>
    </source>
</reference>
<protein>
    <submittedName>
        <fullName evidence="3">Acyl-CoA thioester hydrolase, YbgC/YbaW family</fullName>
    </submittedName>
    <submittedName>
        <fullName evidence="4">Acyl-CoA thioesterase</fullName>
    </submittedName>
</protein>
<dbReference type="OrthoDB" id="9801517at2"/>
<evidence type="ECO:0000313" key="6">
    <source>
        <dbReference type="EMBL" id="QEJ96882.1"/>
    </source>
</evidence>
<evidence type="ECO:0000313" key="4">
    <source>
        <dbReference type="EMBL" id="QEJ96722.1"/>
    </source>
</evidence>
<evidence type="ECO:0000313" key="7">
    <source>
        <dbReference type="Proteomes" id="UP000042527"/>
    </source>
</evidence>
<dbReference type="CDD" id="cd00586">
    <property type="entry name" value="4HBT"/>
    <property type="match status" value="1"/>
</dbReference>
<reference evidence="7" key="2">
    <citation type="submission" date="2015-01" db="EMBL/GenBank/DDBJ databases">
        <authorList>
            <person name="Manzoor Shahid"/>
            <person name="Zubair Saima"/>
        </authorList>
    </citation>
    <scope>NUCLEOTIDE SEQUENCE [LARGE SCALE GENOMIC DNA]</scope>
    <source>
        <strain evidence="7">V1</strain>
    </source>
</reference>
<dbReference type="GO" id="GO:0047617">
    <property type="term" value="F:fatty acyl-CoA hydrolase activity"/>
    <property type="evidence" value="ECO:0007669"/>
    <property type="project" value="TreeGrafter"/>
</dbReference>
<dbReference type="PANTHER" id="PTHR31793:SF24">
    <property type="entry name" value="LONG-CHAIN ACYL-COA THIOESTERASE FADM"/>
    <property type="match status" value="1"/>
</dbReference>
<proteinExistence type="inferred from homology"/>
<dbReference type="PIRSF" id="PIRSF003230">
    <property type="entry name" value="YbgC"/>
    <property type="match status" value="1"/>
</dbReference>
<evidence type="ECO:0000256" key="2">
    <source>
        <dbReference type="ARBA" id="ARBA00022801"/>
    </source>
</evidence>
<sequence length="133" mass="15134">MFSISFPVRSYELDSYNHVNNAVYLSYLEFTRMEYLTATGFDYQKFAEAGYMLYVTSVNIKYKLSARLFDTLTVEVYPIKLRKASGTFKQIIKNQHGDVCVEAEVGWACVSRATGKPTKLPDEYITAGLKPAE</sequence>
<dbReference type="NCBIfam" id="TIGR00051">
    <property type="entry name" value="YbgC/FadM family acyl-CoA thioesterase"/>
    <property type="match status" value="1"/>
</dbReference>
<keyword evidence="2 3" id="KW-0378">Hydrolase</keyword>
<evidence type="ECO:0000313" key="8">
    <source>
        <dbReference type="Proteomes" id="UP000323594"/>
    </source>
</evidence>
<dbReference type="InterPro" id="IPR006684">
    <property type="entry name" value="YbgC/YbaW"/>
</dbReference>
<dbReference type="Gene3D" id="3.10.129.10">
    <property type="entry name" value="Hotdog Thioesterase"/>
    <property type="match status" value="1"/>
</dbReference>
<comment type="similarity">
    <text evidence="1">Belongs to the 4-hydroxybenzoyl-CoA thioesterase family.</text>
</comment>
<dbReference type="InterPro" id="IPR029069">
    <property type="entry name" value="HotDog_dom_sf"/>
</dbReference>
<dbReference type="PANTHER" id="PTHR31793">
    <property type="entry name" value="4-HYDROXYBENZOYL-COA THIOESTERASE FAMILY MEMBER"/>
    <property type="match status" value="1"/>
</dbReference>
<dbReference type="RefSeq" id="WP_002700216.1">
    <property type="nucleotide sequence ID" value="NZ_CDNC01000045.1"/>
</dbReference>